<dbReference type="PANTHER" id="PTHR41913:SF1">
    <property type="entry name" value="DUF1684 DOMAIN-CONTAINING PROTEIN"/>
    <property type="match status" value="1"/>
</dbReference>
<gene>
    <name evidence="2" type="ORF">QWI33_17970</name>
</gene>
<dbReference type="Proteomes" id="UP001171902">
    <property type="component" value="Unassembled WGS sequence"/>
</dbReference>
<proteinExistence type="predicted"/>
<protein>
    <submittedName>
        <fullName evidence="2">DUF1684 domain-containing protein</fullName>
    </submittedName>
</protein>
<keyword evidence="3" id="KW-1185">Reference proteome</keyword>
<dbReference type="EMBL" id="JAUEMJ010000005">
    <property type="protein sequence ID" value="MDN3241616.1"/>
    <property type="molecule type" value="Genomic_DNA"/>
</dbReference>
<accession>A0ABT7YSJ1</accession>
<feature type="compositionally biased region" description="Pro residues" evidence="1">
    <location>
        <begin position="1"/>
        <end position="10"/>
    </location>
</feature>
<evidence type="ECO:0000313" key="2">
    <source>
        <dbReference type="EMBL" id="MDN3241616.1"/>
    </source>
</evidence>
<organism evidence="2 3">
    <name type="scientific">Glycomyces tritici</name>
    <dbReference type="NCBI Taxonomy" id="2665176"/>
    <lineage>
        <taxon>Bacteria</taxon>
        <taxon>Bacillati</taxon>
        <taxon>Actinomycetota</taxon>
        <taxon>Actinomycetes</taxon>
        <taxon>Glycomycetales</taxon>
        <taxon>Glycomycetaceae</taxon>
        <taxon>Glycomyces</taxon>
    </lineage>
</organism>
<reference evidence="2" key="1">
    <citation type="submission" date="2023-06" db="EMBL/GenBank/DDBJ databases">
        <title>Gycomyces niveus sp.nov., a novel actinomycete isolated from soil in Shouguang.</title>
        <authorList>
            <person name="Yang X."/>
            <person name="Zhao J."/>
        </authorList>
    </citation>
    <scope>NUCLEOTIDE SEQUENCE</scope>
    <source>
        <strain evidence="2">NEAU C2</strain>
    </source>
</reference>
<dbReference type="PANTHER" id="PTHR41913">
    <property type="entry name" value="DUF1684 DOMAIN-CONTAINING PROTEIN"/>
    <property type="match status" value="1"/>
</dbReference>
<dbReference type="InterPro" id="IPR012467">
    <property type="entry name" value="DUF1684"/>
</dbReference>
<name>A0ABT7YSJ1_9ACTN</name>
<dbReference type="RefSeq" id="WP_289958709.1">
    <property type="nucleotide sequence ID" value="NZ_JAUEMJ010000005.1"/>
</dbReference>
<sequence>MGRAGPPPDRGGPARRALRRAGARSRGPTRTGFNGVPCYRPDPDWMVPGRYLAFDEPLDAVVGSARGDLAHALRLTGEIDFTVAGRRQSLLASAAEDGRLSVLFSDRTNGDTTAAWRSLSVAPPSGDGAVVLDFNRAQNLPCAFTEFGTCPKPVDANALSVAVTAGEQRPQRPH</sequence>
<evidence type="ECO:0000313" key="3">
    <source>
        <dbReference type="Proteomes" id="UP001171902"/>
    </source>
</evidence>
<comment type="caution">
    <text evidence="2">The sequence shown here is derived from an EMBL/GenBank/DDBJ whole genome shotgun (WGS) entry which is preliminary data.</text>
</comment>
<evidence type="ECO:0000256" key="1">
    <source>
        <dbReference type="SAM" id="MobiDB-lite"/>
    </source>
</evidence>
<feature type="region of interest" description="Disordered" evidence="1">
    <location>
        <begin position="1"/>
        <end position="35"/>
    </location>
</feature>
<dbReference type="Pfam" id="PF07920">
    <property type="entry name" value="DUF1684"/>
    <property type="match status" value="1"/>
</dbReference>